<sequence>MRYTSTPPGYLTTELAAKAAGVKPDTIRDWKRRGILHRSAGSPRYPLYTVDAVDAAKAAAKPTRAGQRAHR</sequence>
<dbReference type="Gene3D" id="1.10.1660.10">
    <property type="match status" value="1"/>
</dbReference>
<evidence type="ECO:0000259" key="1">
    <source>
        <dbReference type="Pfam" id="PF13411"/>
    </source>
</evidence>
<accession>A0ABW0CND4</accession>
<dbReference type="Proteomes" id="UP001596263">
    <property type="component" value="Unassembled WGS sequence"/>
</dbReference>
<dbReference type="Pfam" id="PF13411">
    <property type="entry name" value="MerR_1"/>
    <property type="match status" value="1"/>
</dbReference>
<keyword evidence="3" id="KW-1185">Reference proteome</keyword>
<gene>
    <name evidence="2" type="ORF">ACFPQ9_26090</name>
</gene>
<evidence type="ECO:0000313" key="3">
    <source>
        <dbReference type="Proteomes" id="UP001596263"/>
    </source>
</evidence>
<name>A0ABW0CND4_STRCD</name>
<dbReference type="SUPFAM" id="SSF46955">
    <property type="entry name" value="Putative DNA-binding domain"/>
    <property type="match status" value="1"/>
</dbReference>
<protein>
    <submittedName>
        <fullName evidence="2">MerR family transcriptional regulator</fullName>
    </submittedName>
</protein>
<evidence type="ECO:0000313" key="2">
    <source>
        <dbReference type="EMBL" id="MFC5217314.1"/>
    </source>
</evidence>
<dbReference type="EMBL" id="JBHSKM010000019">
    <property type="protein sequence ID" value="MFC5217314.1"/>
    <property type="molecule type" value="Genomic_DNA"/>
</dbReference>
<feature type="domain" description="HTH merR-type" evidence="1">
    <location>
        <begin position="16"/>
        <end position="57"/>
    </location>
</feature>
<dbReference type="RefSeq" id="WP_359407316.1">
    <property type="nucleotide sequence ID" value="NZ_JBHSKM010000019.1"/>
</dbReference>
<comment type="caution">
    <text evidence="2">The sequence shown here is derived from an EMBL/GenBank/DDBJ whole genome shotgun (WGS) entry which is preliminary data.</text>
</comment>
<proteinExistence type="predicted"/>
<reference evidence="3" key="1">
    <citation type="journal article" date="2019" name="Int. J. Syst. Evol. Microbiol.">
        <title>The Global Catalogue of Microorganisms (GCM) 10K type strain sequencing project: providing services to taxonomists for standard genome sequencing and annotation.</title>
        <authorList>
            <consortium name="The Broad Institute Genomics Platform"/>
            <consortium name="The Broad Institute Genome Sequencing Center for Infectious Disease"/>
            <person name="Wu L."/>
            <person name="Ma J."/>
        </authorList>
    </citation>
    <scope>NUCLEOTIDE SEQUENCE [LARGE SCALE GENOMIC DNA]</scope>
    <source>
        <strain evidence="3">KCTC 42586</strain>
    </source>
</reference>
<dbReference type="InterPro" id="IPR000551">
    <property type="entry name" value="MerR-type_HTH_dom"/>
</dbReference>
<organism evidence="2 3">
    <name type="scientific">Streptomyces coerulescens</name>
    <dbReference type="NCBI Taxonomy" id="29304"/>
    <lineage>
        <taxon>Bacteria</taxon>
        <taxon>Bacillati</taxon>
        <taxon>Actinomycetota</taxon>
        <taxon>Actinomycetes</taxon>
        <taxon>Kitasatosporales</taxon>
        <taxon>Streptomycetaceae</taxon>
        <taxon>Streptomyces</taxon>
    </lineage>
</organism>
<dbReference type="InterPro" id="IPR009061">
    <property type="entry name" value="DNA-bd_dom_put_sf"/>
</dbReference>